<evidence type="ECO:0000313" key="2">
    <source>
        <dbReference type="Proteomes" id="UP001060215"/>
    </source>
</evidence>
<proteinExistence type="predicted"/>
<name>A0ACC0IZG4_9ERIC</name>
<accession>A0ACC0IZG4</accession>
<protein>
    <submittedName>
        <fullName evidence="1">Methyl-CpG-binding domain-containing protein 9</fullName>
    </submittedName>
</protein>
<comment type="caution">
    <text evidence="1">The sequence shown here is derived from an EMBL/GenBank/DDBJ whole genome shotgun (WGS) entry which is preliminary data.</text>
</comment>
<evidence type="ECO:0000313" key="1">
    <source>
        <dbReference type="EMBL" id="KAI8031322.1"/>
    </source>
</evidence>
<dbReference type="EMBL" id="CM045758">
    <property type="protein sequence ID" value="KAI8031322.1"/>
    <property type="molecule type" value="Genomic_DNA"/>
</dbReference>
<dbReference type="Proteomes" id="UP001060215">
    <property type="component" value="Chromosome 1"/>
</dbReference>
<organism evidence="1 2">
    <name type="scientific">Camellia lanceoleosa</name>
    <dbReference type="NCBI Taxonomy" id="1840588"/>
    <lineage>
        <taxon>Eukaryota</taxon>
        <taxon>Viridiplantae</taxon>
        <taxon>Streptophyta</taxon>
        <taxon>Embryophyta</taxon>
        <taxon>Tracheophyta</taxon>
        <taxon>Spermatophyta</taxon>
        <taxon>Magnoliopsida</taxon>
        <taxon>eudicotyledons</taxon>
        <taxon>Gunneridae</taxon>
        <taxon>Pentapetalae</taxon>
        <taxon>asterids</taxon>
        <taxon>Ericales</taxon>
        <taxon>Theaceae</taxon>
        <taxon>Camellia</taxon>
    </lineage>
</organism>
<gene>
    <name evidence="1" type="ORF">LOK49_LG01G03973</name>
</gene>
<keyword evidence="2" id="KW-1185">Reference proteome</keyword>
<sequence>MRSLLGSVRSSNHTATRQAPQNPNEMHLQALNEFISERHGVLEEGWCVEFKRSMGNGELHAVYCAPDGKTFDSMPEVACHLGLMSNSNSEEPKNGCASMQRSHLAKGRKSAVLSMANSLSENNKILSGLGKDLSSDFNTMGCASKFENNVEVVGAMPKEISGTGPQQFNEGLPVQYGDFFVLSLGKVDTKLSYHNGNQIWPVGYKSCWHDKITGSIFICDVSDGGGSGPIFKVSRCSCSTMPMPNGSTVLFTPNVGQSVCENKKNDDVACVSMDYDEYCSVQILLTDASSPMENDILSCPGNASDKSFSVQTSNCLLLGSDPFSEGFRNVLSNTSVLSEEIGEFSVEESSSSSAWRMVSKKFVDACRQIFMQSGTLKLFCEHVENGTSLTFCDRIDEKDEGHTSLARFFGSSCSIKIPSVIQDDCELETVFKVLAKWLDQDRFGLDVEFVQEIIEQLPGVPACSQYVFLAERSEHSSFVTVGNGLLLVKTKDGIQAKDEEALDGLFRGCRRARTEMVEGPVLESPHPPPGKPICSKLPSEIVGDVLQVWEFLWRFYEVLGLQNSLSIEELEEELICPWFDGLTLLERFGEKIQESHDIISPRTDGLSEPIVTSCAESGSAVTTENLRTLIEMQTKVMKETTQAIRESVTNSSCMGIALAKTFCLLLKVLVGELQSKVAPEIDSNFDSGGSKLKRGKKKAMDCSVSTKGTKLNTLPINELTWPELARRYILAVSSIDGNVDSPGIVAHESGKVFCCLQGDGGVLCGSLTGVVGMEADALLLAQAGKKIFGSLNRENDMLSIDDGGSDATSACESYANIPEWVQLLEPVRKLPTNVGAQIRKCVYSALEKGPPDWAKKILEHSISKEVYKGNASGPTKKAVLSVLANAYGEGMQQKPDMERKKKDFVSISDMIMKQCRVVLRRVVAADKAKNLNLVGRNLMSCSDRDDKGILGSPAMVSRPLDFRTIDLRLAVGAYGGSHEAFFEDVQELWTNMRIAFVDKPDLNQLVETLSSNFKGLYEKEVVCLFQKFVRYNKLGCLTAESKNEIDDFLVSLSQLPKAPWEEGVCKVCGIDKDDKSVLLCDTCDAEYHTYCLHPPLARVPQGNWYCPSCVANKHNVRDALECTPIICHNRRKHHQEVTHVYLDKLKHLASVLEEKEYWEFSVDERMFLLKFLCDELLNSDLIHQHFEDCVELSADLKKKLRSVSIECGNLKYKEQTLAANVAKTDKCPSFSNNLEKSAGNSLTAEPLDAEDRYKDVQAIVEGSQLSGYFSCCTINLERDKSFRQKELLPSNLQQEIKDSTLPFPEDLQGIHSPLNMRSSLIVEHKPSTTLSKLQTDSLELNSVRNQISLLQESICSMEMQLMKISMRMEFLGCDSAGRLYWVLAKLGRHPWVIVNTLNSGEMTLQQGVKISSGSRASFPYVHELNDVNTLCFPWVSYQSEAEIKELAGYLRDDDTKERELKESIVHLLKLKYQDSKQTGNQGQGEPLMASSGATNREFFLFSDSLITKATSLLKKKYDPQFEPETSEFSGVFFEDKFFRCNCLEPVWSSRHHCLTCHKTFLTEVELKGHNNAMCKLGLADSQKSKGNSALKGKGMMKSETLREERTGEMDVVQESKSGNFEFNSKLIKYQNDGLVCPFDFEEICSKFVTKNSIKELVQEIGLLGSNGVPSFVPSVSPYPSDPTLMLAPPKRDADVSCKEPNTDEQLTFTQQGIGVTTDAGPDISSSSRRCAANELAGAFKSDNPVFESMGQKDENSSFFSRAPAPEVGNCCVIPESALRPLVGKASQFLRVLKINLLDMDGAIPEAALRPSKAHLERRWAWRAFVKSAETINEMVQAVIVFEDMIKMDYLRNMWWYWSSLTAAAKIHTLSSLALRIYSLDAAIDYEKNSSNLDEPKLASKTDQKARSVSDATEKSKPRGKVKRKRAD</sequence>
<reference evidence="1 2" key="1">
    <citation type="journal article" date="2022" name="Plant J.">
        <title>Chromosome-level genome of Camellia lanceoleosa provides a valuable resource for understanding genome evolution and self-incompatibility.</title>
        <authorList>
            <person name="Gong W."/>
            <person name="Xiao S."/>
            <person name="Wang L."/>
            <person name="Liao Z."/>
            <person name="Chang Y."/>
            <person name="Mo W."/>
            <person name="Hu G."/>
            <person name="Li W."/>
            <person name="Zhao G."/>
            <person name="Zhu H."/>
            <person name="Hu X."/>
            <person name="Ji K."/>
            <person name="Xiang X."/>
            <person name="Song Q."/>
            <person name="Yuan D."/>
            <person name="Jin S."/>
            <person name="Zhang L."/>
        </authorList>
    </citation>
    <scope>NUCLEOTIDE SEQUENCE [LARGE SCALE GENOMIC DNA]</scope>
    <source>
        <strain evidence="1">SQ_2022a</strain>
    </source>
</reference>